<feature type="transmembrane region" description="Helical" evidence="1">
    <location>
        <begin position="7"/>
        <end position="28"/>
    </location>
</feature>
<dbReference type="Proteomes" id="UP000078348">
    <property type="component" value="Unassembled WGS sequence"/>
</dbReference>
<dbReference type="OrthoDB" id="10411772at2759"/>
<name>A0A196SC47_BLAHN</name>
<proteinExistence type="predicted"/>
<dbReference type="AlphaFoldDB" id="A0A196SC47"/>
<keyword evidence="1" id="KW-0472">Membrane</keyword>
<keyword evidence="1" id="KW-0812">Transmembrane</keyword>
<keyword evidence="3" id="KW-1185">Reference proteome</keyword>
<dbReference type="EMBL" id="LXWW01000312">
    <property type="protein sequence ID" value="OAO13896.1"/>
    <property type="molecule type" value="Genomic_DNA"/>
</dbReference>
<accession>A0A196SC47</accession>
<evidence type="ECO:0000313" key="2">
    <source>
        <dbReference type="EMBL" id="OAO13896.1"/>
    </source>
</evidence>
<protein>
    <submittedName>
        <fullName evidence="2">Uncharacterized protein</fullName>
    </submittedName>
</protein>
<feature type="transmembrane region" description="Helical" evidence="1">
    <location>
        <begin position="286"/>
        <end position="311"/>
    </location>
</feature>
<evidence type="ECO:0000256" key="1">
    <source>
        <dbReference type="SAM" id="Phobius"/>
    </source>
</evidence>
<reference evidence="2 3" key="1">
    <citation type="submission" date="2016-05" db="EMBL/GenBank/DDBJ databases">
        <title>Nuclear genome of Blastocystis sp. subtype 1 NandII.</title>
        <authorList>
            <person name="Gentekaki E."/>
            <person name="Curtis B."/>
            <person name="Stairs C."/>
            <person name="Eme L."/>
            <person name="Herman E."/>
            <person name="Klimes V."/>
            <person name="Arias M.C."/>
            <person name="Elias M."/>
            <person name="Hilliou F."/>
            <person name="Klute M."/>
            <person name="Malik S.-B."/>
            <person name="Pightling A."/>
            <person name="Rachubinski R."/>
            <person name="Salas D."/>
            <person name="Schlacht A."/>
            <person name="Suga H."/>
            <person name="Archibald J."/>
            <person name="Ball S.G."/>
            <person name="Clark G."/>
            <person name="Dacks J."/>
            <person name="Van Der Giezen M."/>
            <person name="Tsaousis A."/>
            <person name="Roger A."/>
        </authorList>
    </citation>
    <scope>NUCLEOTIDE SEQUENCE [LARGE SCALE GENOMIC DNA]</scope>
    <source>
        <strain evidence="3">ATCC 50177 / NandII</strain>
    </source>
</reference>
<sequence length="325" mass="36065">MACNGKMIVICTVGLIMVLIPVSLYLVADVAHLFWSSRGQLIKEYNKRAQGWMDYGIEEFKGASFTAESNGEKLTLQPSTEKGGEYYPIRDRCNLKGDPKGGCLTTDAYYYAVDIPYNGAKSLDVVVRNGENGAVIYNSTYTTSTKSLIDFDSLGCKDVASCTPLCEKLGGTIPEGAKWCEYYSSLEELCYRVNRNPSGEYSIDDPPTWELEVYTGLPGCEYQLAWKEMKYEQKQRESVKLILRSYRDAYISASSITYGCSSTHMTETSCFPTSSEGDQRLNLICMYLKLGAIGFMILDAIVIIIMVCVVVGKGKKGKTYAAQLV</sequence>
<evidence type="ECO:0000313" key="3">
    <source>
        <dbReference type="Proteomes" id="UP000078348"/>
    </source>
</evidence>
<keyword evidence="1" id="KW-1133">Transmembrane helix</keyword>
<gene>
    <name evidence="2" type="ORF">AV274_4389</name>
</gene>
<comment type="caution">
    <text evidence="2">The sequence shown here is derived from an EMBL/GenBank/DDBJ whole genome shotgun (WGS) entry which is preliminary data.</text>
</comment>
<organism evidence="2 3">
    <name type="scientific">Blastocystis sp. subtype 1 (strain ATCC 50177 / NandII)</name>
    <dbReference type="NCBI Taxonomy" id="478820"/>
    <lineage>
        <taxon>Eukaryota</taxon>
        <taxon>Sar</taxon>
        <taxon>Stramenopiles</taxon>
        <taxon>Bigyra</taxon>
        <taxon>Opalozoa</taxon>
        <taxon>Opalinata</taxon>
        <taxon>Blastocystidae</taxon>
        <taxon>Blastocystis</taxon>
    </lineage>
</organism>